<dbReference type="NCBIfam" id="TIGR04370">
    <property type="entry name" value="glyco_rpt_poly"/>
    <property type="match status" value="1"/>
</dbReference>
<feature type="transmembrane region" description="Helical" evidence="1">
    <location>
        <begin position="31"/>
        <end position="48"/>
    </location>
</feature>
<feature type="transmembrane region" description="Helical" evidence="1">
    <location>
        <begin position="219"/>
        <end position="247"/>
    </location>
</feature>
<dbReference type="Pfam" id="PF14296">
    <property type="entry name" value="O-ag_pol_Wzy"/>
    <property type="match status" value="1"/>
</dbReference>
<feature type="transmembrane region" description="Helical" evidence="1">
    <location>
        <begin position="7"/>
        <end position="25"/>
    </location>
</feature>
<evidence type="ECO:0000313" key="2">
    <source>
        <dbReference type="EMBL" id="MRZ56301.1"/>
    </source>
</evidence>
<sequence length="477" mass="55301">MIMVRRYIGFWLFLILNMIFVLFFLVNQSEFIISALFLVWVNMTIYSVRDLKSKGMLFAFCVAFFSFLMGRHLLSYYFDYEVEAFSEDVNTHAELCMLLSLVTVFFSYMFFYVRNKRKNKQSHGGYVLPDKYIKFIRKYSLGIFWFALVFSVIYAIFIVVLVHTIGYLASYTIEGKEMMRGNYLLLTLNRIEQALPVALCCYLATLPDRKYCNKICGSYFLYLIFTLLGGQRGPFILGALFLMIYYFYRNKRDGEVWVKKSWVRIGLISFPFLLVGLGLFSKIRTGDQIEFKNIGDSLVKFVYNNGVSVNVIKRSYELDYKLRSDRFYSMHFLHDGIFGLVFGSDGTGNNADKATEGYHLAHALPYLMFRDKYLEGAGTGTSYIAELYHDFGYIGIVFGNIIYGFMLALLAKFDKNKPFNTSMKLLIITRLLWAPRGGFTEFITILSLPATIFIYVVVFVSVFFVFGVPRKRCAKLV</sequence>
<feature type="transmembrane region" description="Helical" evidence="1">
    <location>
        <begin position="90"/>
        <end position="113"/>
    </location>
</feature>
<feature type="transmembrane region" description="Helical" evidence="1">
    <location>
        <begin position="143"/>
        <end position="170"/>
    </location>
</feature>
<organism evidence="2 3">
    <name type="scientific">Parabacteroides distasonis</name>
    <dbReference type="NCBI Taxonomy" id="823"/>
    <lineage>
        <taxon>Bacteria</taxon>
        <taxon>Pseudomonadati</taxon>
        <taxon>Bacteroidota</taxon>
        <taxon>Bacteroidia</taxon>
        <taxon>Bacteroidales</taxon>
        <taxon>Tannerellaceae</taxon>
        <taxon>Parabacteroides</taxon>
    </lineage>
</organism>
<gene>
    <name evidence="2" type="ORF">GKD68_16460</name>
</gene>
<evidence type="ECO:0000313" key="3">
    <source>
        <dbReference type="Proteomes" id="UP000432516"/>
    </source>
</evidence>
<feature type="transmembrane region" description="Helical" evidence="1">
    <location>
        <begin position="190"/>
        <end position="207"/>
    </location>
</feature>
<dbReference type="InterPro" id="IPR029468">
    <property type="entry name" value="O-ag_pol_Wzy"/>
</dbReference>
<feature type="transmembrane region" description="Helical" evidence="1">
    <location>
        <begin position="391"/>
        <end position="411"/>
    </location>
</feature>
<dbReference type="RefSeq" id="WP_010184728.1">
    <property type="nucleotide sequence ID" value="NZ_CAXTLU010000008.1"/>
</dbReference>
<dbReference type="EMBL" id="WKNE01000014">
    <property type="protein sequence ID" value="MRZ56301.1"/>
    <property type="molecule type" value="Genomic_DNA"/>
</dbReference>
<comment type="caution">
    <text evidence="2">The sequence shown here is derived from an EMBL/GenBank/DDBJ whole genome shotgun (WGS) entry which is preliminary data.</text>
</comment>
<reference evidence="2 3" key="1">
    <citation type="journal article" date="2019" name="Nat. Med.">
        <title>A library of human gut bacterial isolates paired with longitudinal multiomics data enables mechanistic microbiome research.</title>
        <authorList>
            <person name="Poyet M."/>
            <person name="Groussin M."/>
            <person name="Gibbons S.M."/>
            <person name="Avila-Pacheco J."/>
            <person name="Jiang X."/>
            <person name="Kearney S.M."/>
            <person name="Perrotta A.R."/>
            <person name="Berdy B."/>
            <person name="Zhao S."/>
            <person name="Lieberman T.D."/>
            <person name="Swanson P.K."/>
            <person name="Smith M."/>
            <person name="Roesemann S."/>
            <person name="Alexander J.E."/>
            <person name="Rich S.A."/>
            <person name="Livny J."/>
            <person name="Vlamakis H."/>
            <person name="Clish C."/>
            <person name="Bullock K."/>
            <person name="Deik A."/>
            <person name="Scott J."/>
            <person name="Pierce K.A."/>
            <person name="Xavier R.J."/>
            <person name="Alm E.J."/>
        </authorList>
    </citation>
    <scope>NUCLEOTIDE SEQUENCE [LARGE SCALE GENOMIC DNA]</scope>
    <source>
        <strain evidence="2 3">BIOML-A2</strain>
    </source>
</reference>
<feature type="transmembrane region" description="Helical" evidence="1">
    <location>
        <begin position="55"/>
        <end position="78"/>
    </location>
</feature>
<evidence type="ECO:0000256" key="1">
    <source>
        <dbReference type="SAM" id="Phobius"/>
    </source>
</evidence>
<protein>
    <submittedName>
        <fullName evidence="2">O-antigen polysaccharide polymerase Wzy</fullName>
    </submittedName>
</protein>
<keyword evidence="1" id="KW-0472">Membrane</keyword>
<keyword evidence="1" id="KW-0812">Transmembrane</keyword>
<accession>A0A6I2NQF1</accession>
<proteinExistence type="predicted"/>
<dbReference type="AlphaFoldDB" id="A0A6I2NQF1"/>
<dbReference type="Proteomes" id="UP000432516">
    <property type="component" value="Unassembled WGS sequence"/>
</dbReference>
<feature type="transmembrane region" description="Helical" evidence="1">
    <location>
        <begin position="442"/>
        <end position="466"/>
    </location>
</feature>
<feature type="transmembrane region" description="Helical" evidence="1">
    <location>
        <begin position="262"/>
        <end position="280"/>
    </location>
</feature>
<keyword evidence="1" id="KW-1133">Transmembrane helix</keyword>
<name>A0A6I2NQF1_PARDI</name>